<feature type="repeat" description="PPR" evidence="3">
    <location>
        <begin position="155"/>
        <end position="189"/>
    </location>
</feature>
<evidence type="ECO:0000313" key="5">
    <source>
        <dbReference type="Proteomes" id="UP001141253"/>
    </source>
</evidence>
<comment type="similarity">
    <text evidence="1">Belongs to the PPR family. P subfamily.</text>
</comment>
<dbReference type="NCBIfam" id="TIGR00756">
    <property type="entry name" value="PPR"/>
    <property type="match status" value="5"/>
</dbReference>
<dbReference type="InterPro" id="IPR002885">
    <property type="entry name" value="PPR_rpt"/>
</dbReference>
<comment type="caution">
    <text evidence="4">The sequence shown here is derived from an EMBL/GenBank/DDBJ whole genome shotgun (WGS) entry which is preliminary data.</text>
</comment>
<keyword evidence="2" id="KW-0677">Repeat</keyword>
<dbReference type="PROSITE" id="PS51375">
    <property type="entry name" value="PPR"/>
    <property type="match status" value="4"/>
</dbReference>
<reference evidence="4" key="2">
    <citation type="journal article" date="2023" name="Int. J. Mol. Sci.">
        <title>De Novo Assembly and Annotation of 11 Diverse Shrub Willow (Salix) Genomes Reveals Novel Gene Organization in Sex-Linked Regions.</title>
        <authorList>
            <person name="Hyden B."/>
            <person name="Feng K."/>
            <person name="Yates T.B."/>
            <person name="Jawdy S."/>
            <person name="Cereghino C."/>
            <person name="Smart L.B."/>
            <person name="Muchero W."/>
        </authorList>
    </citation>
    <scope>NUCLEOTIDE SEQUENCE</scope>
    <source>
        <tissue evidence="4">Shoot tip</tissue>
    </source>
</reference>
<evidence type="ECO:0000313" key="4">
    <source>
        <dbReference type="EMBL" id="KAJ6311413.1"/>
    </source>
</evidence>
<protein>
    <recommendedName>
        <fullName evidence="6">Pentatricopeptide repeat-containing protein</fullName>
    </recommendedName>
</protein>
<organism evidence="4 5">
    <name type="scientific">Salix suchowensis</name>
    <dbReference type="NCBI Taxonomy" id="1278906"/>
    <lineage>
        <taxon>Eukaryota</taxon>
        <taxon>Viridiplantae</taxon>
        <taxon>Streptophyta</taxon>
        <taxon>Embryophyta</taxon>
        <taxon>Tracheophyta</taxon>
        <taxon>Spermatophyta</taxon>
        <taxon>Magnoliopsida</taxon>
        <taxon>eudicotyledons</taxon>
        <taxon>Gunneridae</taxon>
        <taxon>Pentapetalae</taxon>
        <taxon>rosids</taxon>
        <taxon>fabids</taxon>
        <taxon>Malpighiales</taxon>
        <taxon>Salicaceae</taxon>
        <taxon>Saliceae</taxon>
        <taxon>Salix</taxon>
    </lineage>
</organism>
<dbReference type="Gene3D" id="1.25.40.10">
    <property type="entry name" value="Tetratricopeptide repeat domain"/>
    <property type="match status" value="2"/>
</dbReference>
<evidence type="ECO:0000256" key="2">
    <source>
        <dbReference type="ARBA" id="ARBA00022737"/>
    </source>
</evidence>
<feature type="repeat" description="PPR" evidence="3">
    <location>
        <begin position="9"/>
        <end position="43"/>
    </location>
</feature>
<evidence type="ECO:0000256" key="3">
    <source>
        <dbReference type="PROSITE-ProRule" id="PRU00708"/>
    </source>
</evidence>
<accession>A0ABQ8ZT36</accession>
<feature type="repeat" description="PPR" evidence="3">
    <location>
        <begin position="79"/>
        <end position="113"/>
    </location>
</feature>
<evidence type="ECO:0008006" key="6">
    <source>
        <dbReference type="Google" id="ProtNLM"/>
    </source>
</evidence>
<dbReference type="Proteomes" id="UP001141253">
    <property type="component" value="Chromosome 10"/>
</dbReference>
<dbReference type="Pfam" id="PF13041">
    <property type="entry name" value="PPR_2"/>
    <property type="match status" value="2"/>
</dbReference>
<evidence type="ECO:0000256" key="1">
    <source>
        <dbReference type="ARBA" id="ARBA00007626"/>
    </source>
</evidence>
<dbReference type="EMBL" id="JAPFFI010000024">
    <property type="protein sequence ID" value="KAJ6311413.1"/>
    <property type="molecule type" value="Genomic_DNA"/>
</dbReference>
<reference evidence="4" key="1">
    <citation type="submission" date="2022-10" db="EMBL/GenBank/DDBJ databases">
        <authorList>
            <person name="Hyden B.L."/>
            <person name="Feng K."/>
            <person name="Yates T."/>
            <person name="Jawdy S."/>
            <person name="Smart L.B."/>
            <person name="Muchero W."/>
        </authorList>
    </citation>
    <scope>NUCLEOTIDE SEQUENCE</scope>
    <source>
        <tissue evidence="4">Shoot tip</tissue>
    </source>
</reference>
<gene>
    <name evidence="4" type="ORF">OIU77_013223</name>
</gene>
<dbReference type="Pfam" id="PF12854">
    <property type="entry name" value="PPR_1"/>
    <property type="match status" value="2"/>
</dbReference>
<dbReference type="InterPro" id="IPR011990">
    <property type="entry name" value="TPR-like_helical_dom_sf"/>
</dbReference>
<name>A0ABQ8ZT36_9ROSI</name>
<proteinExistence type="inferred from homology"/>
<feature type="repeat" description="PPR" evidence="3">
    <location>
        <begin position="44"/>
        <end position="78"/>
    </location>
</feature>
<sequence length="288" mass="32793">MSENGCSPDIWTYNLVINGLCKMGCVSDANNLVNDAIAKGYVPDVFTFNTLIDGYCKQLKMETTIQILNKMWSHGVTPDVITYNSVLNGLCKAVKNEDLMETFKLMVEKGCVPNKITYNILTESLLISGFANNGDLKGAYQLFRRMGEQYKVSHTTATYNIMINAFSEKLDLYTAEKLFHEMGAEGCAPDTYTYRVMIDGFLHNRKHRFWIQHRVHEAVDIIHLMVHNGIVPEVVNTISDSDKKVVAAPKIVVEDLLKRSCITYYAYELLYDGIRDKKTQKQKLPNRH</sequence>
<dbReference type="PANTHER" id="PTHR47941">
    <property type="entry name" value="PENTATRICOPEPTIDE REPEAT-CONTAINING PROTEIN 3, MITOCHONDRIAL"/>
    <property type="match status" value="1"/>
</dbReference>
<keyword evidence="5" id="KW-1185">Reference proteome</keyword>